<feature type="region of interest" description="Disordered" evidence="1">
    <location>
        <begin position="101"/>
        <end position="212"/>
    </location>
</feature>
<dbReference type="OrthoDB" id="2574428at2759"/>
<dbReference type="Proteomes" id="UP000305067">
    <property type="component" value="Unassembled WGS sequence"/>
</dbReference>
<reference evidence="3 4" key="1">
    <citation type="journal article" date="2019" name="Nat. Ecol. Evol.">
        <title>Megaphylogeny resolves global patterns of mushroom evolution.</title>
        <authorList>
            <person name="Varga T."/>
            <person name="Krizsan K."/>
            <person name="Foldi C."/>
            <person name="Dima B."/>
            <person name="Sanchez-Garcia M."/>
            <person name="Sanchez-Ramirez S."/>
            <person name="Szollosi G.J."/>
            <person name="Szarkandi J.G."/>
            <person name="Papp V."/>
            <person name="Albert L."/>
            <person name="Andreopoulos W."/>
            <person name="Angelini C."/>
            <person name="Antonin V."/>
            <person name="Barry K.W."/>
            <person name="Bougher N.L."/>
            <person name="Buchanan P."/>
            <person name="Buyck B."/>
            <person name="Bense V."/>
            <person name="Catcheside P."/>
            <person name="Chovatia M."/>
            <person name="Cooper J."/>
            <person name="Damon W."/>
            <person name="Desjardin D."/>
            <person name="Finy P."/>
            <person name="Geml J."/>
            <person name="Haridas S."/>
            <person name="Hughes K."/>
            <person name="Justo A."/>
            <person name="Karasinski D."/>
            <person name="Kautmanova I."/>
            <person name="Kiss B."/>
            <person name="Kocsube S."/>
            <person name="Kotiranta H."/>
            <person name="LaButti K.M."/>
            <person name="Lechner B.E."/>
            <person name="Liimatainen K."/>
            <person name="Lipzen A."/>
            <person name="Lukacs Z."/>
            <person name="Mihaltcheva S."/>
            <person name="Morgado L.N."/>
            <person name="Niskanen T."/>
            <person name="Noordeloos M.E."/>
            <person name="Ohm R.A."/>
            <person name="Ortiz-Santana B."/>
            <person name="Ovrebo C."/>
            <person name="Racz N."/>
            <person name="Riley R."/>
            <person name="Savchenko A."/>
            <person name="Shiryaev A."/>
            <person name="Soop K."/>
            <person name="Spirin V."/>
            <person name="Szebenyi C."/>
            <person name="Tomsovsky M."/>
            <person name="Tulloss R.E."/>
            <person name="Uehling J."/>
            <person name="Grigoriev I.V."/>
            <person name="Vagvolgyi C."/>
            <person name="Papp T."/>
            <person name="Martin F.M."/>
            <person name="Miettinen O."/>
            <person name="Hibbett D.S."/>
            <person name="Nagy L.G."/>
        </authorList>
    </citation>
    <scope>NUCLEOTIDE SEQUENCE [LARGE SCALE GENOMIC DNA]</scope>
    <source>
        <strain evidence="3 4">CBS 309.79</strain>
    </source>
</reference>
<dbReference type="EMBL" id="ML178827">
    <property type="protein sequence ID" value="TFL00815.1"/>
    <property type="molecule type" value="Genomic_DNA"/>
</dbReference>
<proteinExistence type="predicted"/>
<feature type="region of interest" description="Disordered" evidence="1">
    <location>
        <begin position="228"/>
        <end position="265"/>
    </location>
</feature>
<organism evidence="3 4">
    <name type="scientific">Pterulicium gracile</name>
    <dbReference type="NCBI Taxonomy" id="1884261"/>
    <lineage>
        <taxon>Eukaryota</taxon>
        <taxon>Fungi</taxon>
        <taxon>Dikarya</taxon>
        <taxon>Basidiomycota</taxon>
        <taxon>Agaricomycotina</taxon>
        <taxon>Agaricomycetes</taxon>
        <taxon>Agaricomycetidae</taxon>
        <taxon>Agaricales</taxon>
        <taxon>Pleurotineae</taxon>
        <taxon>Pterulaceae</taxon>
        <taxon>Pterulicium</taxon>
    </lineage>
</organism>
<dbReference type="Gene3D" id="3.30.160.60">
    <property type="entry name" value="Classic Zinc Finger"/>
    <property type="match status" value="1"/>
</dbReference>
<gene>
    <name evidence="3" type="ORF">BDV98DRAFT_96150</name>
</gene>
<accession>A0A5C3QFH1</accession>
<feature type="compositionally biased region" description="Low complexity" evidence="1">
    <location>
        <begin position="124"/>
        <end position="167"/>
    </location>
</feature>
<evidence type="ECO:0000313" key="3">
    <source>
        <dbReference type="EMBL" id="TFL00815.1"/>
    </source>
</evidence>
<feature type="domain" description="C2H2-type" evidence="2">
    <location>
        <begin position="43"/>
        <end position="66"/>
    </location>
</feature>
<keyword evidence="4" id="KW-1185">Reference proteome</keyword>
<dbReference type="AlphaFoldDB" id="A0A5C3QFH1"/>
<feature type="compositionally biased region" description="Polar residues" evidence="1">
    <location>
        <begin position="104"/>
        <end position="117"/>
    </location>
</feature>
<evidence type="ECO:0000313" key="4">
    <source>
        <dbReference type="Proteomes" id="UP000305067"/>
    </source>
</evidence>
<sequence>MMTFGQSPTPPRRAKHPQIFSSVHVPRTPKITNHVENITEVPCKWLCGNNYSTEWNMNRHAKRCDHGPGEEPSDKCNQCGEWYSRKDALDRHIRRSERCRLGDVQSSTESDTQSPSALQPAARTPSSSKFSTASFSSSNNTPSSSNLSEVLRPTSSASDTSTSVATSGYPQGLHFSQQILSSPPPDYEQGFSAGHMFHRPCQSGNANQDQHQARVPFPQFHSSSAYESATYYTPSARPPSTESGSEGRHAQYYPSESPTQTDWQHGRQEYTRPILWEDHVPQTDSRSVPGQPCPILTPDFSSLSAQAPMEYDDPILASILAGIDFRPDTMAPQSNLVLSQQEIRMDIPSSTGATSTIPGYLSTIQLAEADFAFF</sequence>
<evidence type="ECO:0000259" key="2">
    <source>
        <dbReference type="PROSITE" id="PS00028"/>
    </source>
</evidence>
<name>A0A5C3QFH1_9AGAR</name>
<dbReference type="PROSITE" id="PS00028">
    <property type="entry name" value="ZINC_FINGER_C2H2_1"/>
    <property type="match status" value="1"/>
</dbReference>
<protein>
    <recommendedName>
        <fullName evidence="2">C2H2-type domain-containing protein</fullName>
    </recommendedName>
</protein>
<evidence type="ECO:0000256" key="1">
    <source>
        <dbReference type="SAM" id="MobiDB-lite"/>
    </source>
</evidence>
<dbReference type="InterPro" id="IPR013087">
    <property type="entry name" value="Znf_C2H2_type"/>
</dbReference>
<feature type="compositionally biased region" description="Polar residues" evidence="1">
    <location>
        <begin position="254"/>
        <end position="263"/>
    </location>
</feature>